<sequence length="274" mass="29380">MALLLALAATAAACTLYHHSTRASNGYSVDEIQVDAGYANGYCILASKSLHCSLYIIADRVFLVKAINIRLNDSSIDITVPWGGIYVQREVAIALDARRHQGDAEGLIVVMPSPWTTLELAFNASTLLDTAEELSSPRPISTYTIHIPSGTVSSIELSGVVPSTDTAYYLTVSPLDPKPHGMLHAKLFIGQETVTWERVVNGPINGFTVPLGGMVAANATTAYSRLIVAYSSWGRVDMAKFIVRLYSSEPLVLGLILNDGSMVRVSIPIISLGG</sequence>
<organism evidence="1 2">
    <name type="scientific">Pyrodictium delaneyi</name>
    <dbReference type="NCBI Taxonomy" id="1273541"/>
    <lineage>
        <taxon>Archaea</taxon>
        <taxon>Thermoproteota</taxon>
        <taxon>Thermoprotei</taxon>
        <taxon>Desulfurococcales</taxon>
        <taxon>Pyrodictiaceae</taxon>
        <taxon>Pyrodictium</taxon>
    </lineage>
</organism>
<reference evidence="1" key="1">
    <citation type="journal article" date="2020" name="ISME J.">
        <title>Gammaproteobacteria mediating utilization of methyl-, sulfur- and petroleum organic compounds in deep ocean hydrothermal plumes.</title>
        <authorList>
            <person name="Zhou Z."/>
            <person name="Liu Y."/>
            <person name="Pan J."/>
            <person name="Cron B.R."/>
            <person name="Toner B.M."/>
            <person name="Anantharaman K."/>
            <person name="Breier J.A."/>
            <person name="Dick G.J."/>
            <person name="Li M."/>
        </authorList>
    </citation>
    <scope>NUCLEOTIDE SEQUENCE</scope>
    <source>
        <strain evidence="1">SZUA-1523</strain>
    </source>
</reference>
<accession>A0A833E8X8</accession>
<gene>
    <name evidence="1" type="ORF">EYH50_01070</name>
</gene>
<dbReference type="AlphaFoldDB" id="A0A833E8X8"/>
<evidence type="ECO:0000313" key="1">
    <source>
        <dbReference type="EMBL" id="HIQ23623.1"/>
    </source>
</evidence>
<evidence type="ECO:0000313" key="2">
    <source>
        <dbReference type="Proteomes" id="UP000600071"/>
    </source>
</evidence>
<comment type="caution">
    <text evidence="1">The sequence shown here is derived from an EMBL/GenBank/DDBJ whole genome shotgun (WGS) entry which is preliminary data.</text>
</comment>
<protein>
    <submittedName>
        <fullName evidence="1">Uncharacterized protein</fullName>
    </submittedName>
</protein>
<dbReference type="Proteomes" id="UP000600071">
    <property type="component" value="Unassembled WGS sequence"/>
</dbReference>
<dbReference type="EMBL" id="DQVR01000028">
    <property type="protein sequence ID" value="HIQ23623.1"/>
    <property type="molecule type" value="Genomic_DNA"/>
</dbReference>
<name>A0A833E8X8_9CREN</name>
<proteinExistence type="predicted"/>